<feature type="transmembrane region" description="Helical" evidence="6">
    <location>
        <begin position="291"/>
        <end position="311"/>
    </location>
</feature>
<dbReference type="Proteomes" id="UP000321571">
    <property type="component" value="Unassembled WGS sequence"/>
</dbReference>
<dbReference type="AlphaFoldDB" id="A0A5C8NEU0"/>
<keyword evidence="5 6" id="KW-0472">Membrane</keyword>
<keyword evidence="3 6" id="KW-0812">Transmembrane</keyword>
<accession>A0A5C8NEU0</accession>
<reference evidence="7 8" key="1">
    <citation type="submission" date="2019-06" db="EMBL/GenBank/DDBJ databases">
        <title>Aeromicrobium sp. nov., isolated from a maize field.</title>
        <authorList>
            <person name="Lin S.-Y."/>
            <person name="Tsai C.-F."/>
            <person name="Young C.-C."/>
        </authorList>
    </citation>
    <scope>NUCLEOTIDE SEQUENCE [LARGE SCALE GENOMIC DNA]</scope>
    <source>
        <strain evidence="7 8">CC-CFT486</strain>
    </source>
</reference>
<feature type="transmembrane region" description="Helical" evidence="6">
    <location>
        <begin position="138"/>
        <end position="156"/>
    </location>
</feature>
<evidence type="ECO:0000256" key="2">
    <source>
        <dbReference type="ARBA" id="ARBA00022475"/>
    </source>
</evidence>
<dbReference type="CDD" id="cd06580">
    <property type="entry name" value="TM_PBP1_transp_TpRbsC_like"/>
    <property type="match status" value="1"/>
</dbReference>
<evidence type="ECO:0000256" key="3">
    <source>
        <dbReference type="ARBA" id="ARBA00022692"/>
    </source>
</evidence>
<evidence type="ECO:0000313" key="7">
    <source>
        <dbReference type="EMBL" id="TXL57299.1"/>
    </source>
</evidence>
<keyword evidence="4 6" id="KW-1133">Transmembrane helix</keyword>
<evidence type="ECO:0000256" key="5">
    <source>
        <dbReference type="ARBA" id="ARBA00023136"/>
    </source>
</evidence>
<feature type="transmembrane region" description="Helical" evidence="6">
    <location>
        <begin position="85"/>
        <end position="102"/>
    </location>
</feature>
<protein>
    <submittedName>
        <fullName evidence="7">ABC transporter permease</fullName>
    </submittedName>
</protein>
<comment type="subcellular location">
    <subcellularLocation>
        <location evidence="1">Cell membrane</location>
        <topology evidence="1">Multi-pass membrane protein</topology>
    </subcellularLocation>
</comment>
<dbReference type="GO" id="GO:0022857">
    <property type="term" value="F:transmembrane transporter activity"/>
    <property type="evidence" value="ECO:0007669"/>
    <property type="project" value="InterPro"/>
</dbReference>
<dbReference type="PANTHER" id="PTHR47089:SF1">
    <property type="entry name" value="GUANOSINE ABC TRANSPORTER PERMEASE PROTEIN NUPP"/>
    <property type="match status" value="1"/>
</dbReference>
<evidence type="ECO:0000256" key="1">
    <source>
        <dbReference type="ARBA" id="ARBA00004651"/>
    </source>
</evidence>
<evidence type="ECO:0000256" key="6">
    <source>
        <dbReference type="SAM" id="Phobius"/>
    </source>
</evidence>
<dbReference type="PANTHER" id="PTHR47089">
    <property type="entry name" value="ABC TRANSPORTER, PERMEASE PROTEIN"/>
    <property type="match status" value="1"/>
</dbReference>
<feature type="transmembrane region" description="Helical" evidence="6">
    <location>
        <begin position="191"/>
        <end position="209"/>
    </location>
</feature>
<feature type="transmembrane region" description="Helical" evidence="6">
    <location>
        <begin position="265"/>
        <end position="284"/>
    </location>
</feature>
<organism evidence="7 8">
    <name type="scientific">Aeromicrobium terrae</name>
    <dbReference type="NCBI Taxonomy" id="2498846"/>
    <lineage>
        <taxon>Bacteria</taxon>
        <taxon>Bacillati</taxon>
        <taxon>Actinomycetota</taxon>
        <taxon>Actinomycetes</taxon>
        <taxon>Propionibacteriales</taxon>
        <taxon>Nocardioidaceae</taxon>
        <taxon>Aeromicrobium</taxon>
    </lineage>
</organism>
<feature type="transmembrane region" description="Helical" evidence="6">
    <location>
        <begin position="108"/>
        <end position="129"/>
    </location>
</feature>
<name>A0A5C8NEU0_9ACTN</name>
<dbReference type="OrthoDB" id="45037at2"/>
<dbReference type="EMBL" id="VDUX01000008">
    <property type="protein sequence ID" value="TXL57299.1"/>
    <property type="molecule type" value="Genomic_DNA"/>
</dbReference>
<dbReference type="Pfam" id="PF02653">
    <property type="entry name" value="BPD_transp_2"/>
    <property type="match status" value="1"/>
</dbReference>
<dbReference type="InterPro" id="IPR001851">
    <property type="entry name" value="ABC_transp_permease"/>
</dbReference>
<proteinExistence type="predicted"/>
<feature type="transmembrane region" description="Helical" evidence="6">
    <location>
        <begin position="317"/>
        <end position="337"/>
    </location>
</feature>
<keyword evidence="2" id="KW-1003">Cell membrane</keyword>
<dbReference type="RefSeq" id="WP_147687567.1">
    <property type="nucleotide sequence ID" value="NZ_VDUX01000008.1"/>
</dbReference>
<evidence type="ECO:0000256" key="4">
    <source>
        <dbReference type="ARBA" id="ARBA00022989"/>
    </source>
</evidence>
<feature type="transmembrane region" description="Helical" evidence="6">
    <location>
        <begin position="55"/>
        <end position="73"/>
    </location>
</feature>
<evidence type="ECO:0000313" key="8">
    <source>
        <dbReference type="Proteomes" id="UP000321571"/>
    </source>
</evidence>
<keyword evidence="8" id="KW-1185">Reference proteome</keyword>
<sequence length="365" mass="37973">MTRLRAVGLALLAPLIAVVVSVLVTTAVIAAAGSSPGDFWDAMFSNPLPRIRVNIVNQAAIIYISAVAAAIAFRMNLFNIGLEGQYTIASFAAASFAGAAYLSGFLNVAVAILIAALVGAAWSGIAGILKTTRGVSEVISTIMLNSIAITLVGYLLNRYGVHEGNTVHTTNLEKSSKLTGFTPYEARDGQIWALCLLAVLVGVGFWVLLSKTRFGFDLRASGQSETAALASGVNPKRMVVTAMLLSGGVAGLIWMPALFGAASSYGTSFQAGLGFTGLAVALLGRNRPIGMAFGAVLFAFLTAQSNTLTFSTDISPSIVQITQGIAVLAVVVAYEIVRRWRSRLEQRDVAKELAPVGPGTAGATA</sequence>
<comment type="caution">
    <text evidence="7">The sequence shown here is derived from an EMBL/GenBank/DDBJ whole genome shotgun (WGS) entry which is preliminary data.</text>
</comment>
<gene>
    <name evidence="7" type="ORF">FHP06_14765</name>
</gene>
<dbReference type="GO" id="GO:0005886">
    <property type="term" value="C:plasma membrane"/>
    <property type="evidence" value="ECO:0007669"/>
    <property type="project" value="UniProtKB-SubCell"/>
</dbReference>
<feature type="transmembrane region" description="Helical" evidence="6">
    <location>
        <begin position="239"/>
        <end position="259"/>
    </location>
</feature>